<keyword evidence="4" id="KW-1185">Reference proteome</keyword>
<dbReference type="PROSITE" id="PS50157">
    <property type="entry name" value="ZINC_FINGER_C2H2_2"/>
    <property type="match status" value="1"/>
</dbReference>
<evidence type="ECO:0000259" key="2">
    <source>
        <dbReference type="PROSITE" id="PS50157"/>
    </source>
</evidence>
<protein>
    <recommendedName>
        <fullName evidence="2">C2H2-type domain-containing protein</fullName>
    </recommendedName>
</protein>
<keyword evidence="1" id="KW-0479">Metal-binding</keyword>
<organism evidence="3 4">
    <name type="scientific">Bombyx mori</name>
    <name type="common">Silk moth</name>
    <dbReference type="NCBI Taxonomy" id="7091"/>
    <lineage>
        <taxon>Eukaryota</taxon>
        <taxon>Metazoa</taxon>
        <taxon>Ecdysozoa</taxon>
        <taxon>Arthropoda</taxon>
        <taxon>Hexapoda</taxon>
        <taxon>Insecta</taxon>
        <taxon>Pterygota</taxon>
        <taxon>Neoptera</taxon>
        <taxon>Endopterygota</taxon>
        <taxon>Lepidoptera</taxon>
        <taxon>Glossata</taxon>
        <taxon>Ditrysia</taxon>
        <taxon>Bombycoidea</taxon>
        <taxon>Bombycidae</taxon>
        <taxon>Bombycinae</taxon>
        <taxon>Bombyx</taxon>
    </lineage>
</organism>
<feature type="domain" description="C2H2-type" evidence="2">
    <location>
        <begin position="138"/>
        <end position="165"/>
    </location>
</feature>
<dbReference type="SUPFAM" id="SSF57667">
    <property type="entry name" value="beta-beta-alpha zinc fingers"/>
    <property type="match status" value="1"/>
</dbReference>
<keyword evidence="1" id="KW-0862">Zinc</keyword>
<dbReference type="InterPro" id="IPR013087">
    <property type="entry name" value="Znf_C2H2_type"/>
</dbReference>
<dbReference type="EnsemblMetazoa" id="XM_038020127.1">
    <property type="protein sequence ID" value="XP_037876055.1"/>
    <property type="gene ID" value="LOC101739492"/>
</dbReference>
<accession>A0A8R2M6S1</accession>
<reference evidence="4" key="1">
    <citation type="journal article" date="2008" name="Insect Biochem. Mol. Biol.">
        <title>The genome of a lepidopteran model insect, the silkworm Bombyx mori.</title>
        <authorList>
            <consortium name="International Silkworm Genome Consortium"/>
        </authorList>
    </citation>
    <scope>NUCLEOTIDE SEQUENCE [LARGE SCALE GENOMIC DNA]</scope>
    <source>
        <strain evidence="4">p50T</strain>
    </source>
</reference>
<dbReference type="GO" id="GO:0008270">
    <property type="term" value="F:zinc ion binding"/>
    <property type="evidence" value="ECO:0007669"/>
    <property type="project" value="UniProtKB-KW"/>
</dbReference>
<dbReference type="AlphaFoldDB" id="A0A8R2M6S1"/>
<keyword evidence="1" id="KW-0863">Zinc-finger</keyword>
<name>A0A8R2M6S1_BOMMO</name>
<dbReference type="PROSITE" id="PS00028">
    <property type="entry name" value="ZINC_FINGER_C2H2_1"/>
    <property type="match status" value="1"/>
</dbReference>
<evidence type="ECO:0000313" key="4">
    <source>
        <dbReference type="Proteomes" id="UP000005204"/>
    </source>
</evidence>
<evidence type="ECO:0000256" key="1">
    <source>
        <dbReference type="PROSITE-ProRule" id="PRU00042"/>
    </source>
</evidence>
<sequence>MSASALEGEDLDNVRLVRMEDVQPSREGRIEIFETCIIDHIEYDNECVIGDDQTNVGGIVSIQTDETEQSASEFIVPEILEVPVYYFQENEKLDVIPHTPDRWPTLEILPGGVIKPADKADNQNSRKSRVTLNSEMIYACAKCSQTFKFLYCLVKHVRWHENEQKVKKSNIADLKKKILFPVLSKNRKKQDKQANLNTGTKKVVITKMVTKRKKANQRTKRLKT</sequence>
<dbReference type="InterPro" id="IPR036236">
    <property type="entry name" value="Znf_C2H2_sf"/>
</dbReference>
<dbReference type="Proteomes" id="UP000005204">
    <property type="component" value="Unassembled WGS sequence"/>
</dbReference>
<reference evidence="3" key="2">
    <citation type="submission" date="2022-06" db="UniProtKB">
        <authorList>
            <consortium name="EnsemblMetazoa"/>
        </authorList>
    </citation>
    <scope>IDENTIFICATION</scope>
    <source>
        <strain evidence="3">p50T (Dazao)</strain>
    </source>
</reference>
<evidence type="ECO:0000313" key="3">
    <source>
        <dbReference type="EnsemblMetazoa" id="XP_037876055.1"/>
    </source>
</evidence>
<proteinExistence type="predicted"/>